<evidence type="ECO:0000256" key="6">
    <source>
        <dbReference type="ARBA" id="ARBA00022989"/>
    </source>
</evidence>
<dbReference type="PANTHER" id="PTHR48090:SF3">
    <property type="entry name" value="UNDECAPRENYL-PHOSPHATE 4-DEOXY-4-FORMAMIDO-L-ARABINOSE TRANSFERASE"/>
    <property type="match status" value="1"/>
</dbReference>
<evidence type="ECO:0000256" key="7">
    <source>
        <dbReference type="ARBA" id="ARBA00023136"/>
    </source>
</evidence>
<keyword evidence="6" id="KW-1133">Transmembrane helix</keyword>
<evidence type="ECO:0000256" key="3">
    <source>
        <dbReference type="ARBA" id="ARBA00022679"/>
    </source>
</evidence>
<gene>
    <name evidence="9" type="ORF">EG19_11420</name>
</gene>
<reference evidence="9 10" key="1">
    <citation type="submission" date="2014-04" db="EMBL/GenBank/DDBJ databases">
        <title>The Genome Sequence of Thermoanaerobaculum aquaticum MP-01, The First Cultivated Group 23 Acidobacterium.</title>
        <authorList>
            <person name="Stamps B.W."/>
            <person name="Losey N.A."/>
            <person name="Lawson P.A."/>
            <person name="Stevenson B.S."/>
        </authorList>
    </citation>
    <scope>NUCLEOTIDE SEQUENCE [LARGE SCALE GENOMIC DNA]</scope>
    <source>
        <strain evidence="9 10">MP-01</strain>
    </source>
</reference>
<keyword evidence="5" id="KW-0448">Lipopolysaccharide biosynthesis</keyword>
<dbReference type="Proteomes" id="UP000027284">
    <property type="component" value="Unassembled WGS sequence"/>
</dbReference>
<dbReference type="Pfam" id="PF00535">
    <property type="entry name" value="Glycos_transf_2"/>
    <property type="match status" value="1"/>
</dbReference>
<keyword evidence="7" id="KW-0472">Membrane</keyword>
<evidence type="ECO:0000256" key="2">
    <source>
        <dbReference type="ARBA" id="ARBA00022676"/>
    </source>
</evidence>
<evidence type="ECO:0000256" key="4">
    <source>
        <dbReference type="ARBA" id="ARBA00022692"/>
    </source>
</evidence>
<evidence type="ECO:0000256" key="5">
    <source>
        <dbReference type="ARBA" id="ARBA00022985"/>
    </source>
</evidence>
<dbReference type="GO" id="GO:0009103">
    <property type="term" value="P:lipopolysaccharide biosynthetic process"/>
    <property type="evidence" value="ECO:0007669"/>
    <property type="project" value="UniProtKB-KW"/>
</dbReference>
<dbReference type="SUPFAM" id="SSF53448">
    <property type="entry name" value="Nucleotide-diphospho-sugar transferases"/>
    <property type="match status" value="1"/>
</dbReference>
<dbReference type="GO" id="GO:0099621">
    <property type="term" value="F:undecaprenyl-phosphate 4-deoxy-4-formamido-L-arabinose transferase activity"/>
    <property type="evidence" value="ECO:0007669"/>
    <property type="project" value="TreeGrafter"/>
</dbReference>
<dbReference type="AlphaFoldDB" id="A0A062XU04"/>
<evidence type="ECO:0000259" key="8">
    <source>
        <dbReference type="Pfam" id="PF00535"/>
    </source>
</evidence>
<protein>
    <submittedName>
        <fullName evidence="9">Glycosyl transferase</fullName>
    </submittedName>
</protein>
<feature type="domain" description="Glycosyltransferase 2-like" evidence="8">
    <location>
        <begin position="7"/>
        <end position="167"/>
    </location>
</feature>
<dbReference type="GO" id="GO:0005886">
    <property type="term" value="C:plasma membrane"/>
    <property type="evidence" value="ECO:0007669"/>
    <property type="project" value="TreeGrafter"/>
</dbReference>
<dbReference type="EMBL" id="JMFG01000008">
    <property type="protein sequence ID" value="KDA54318.1"/>
    <property type="molecule type" value="Genomic_DNA"/>
</dbReference>
<sequence length="236" mass="26587">MSELAYSVVVPVHNERENVKPLVEAVLPVMESLGKPFELLLVDDGSTDGSSELLDQLAAEEPRLLVLHFEKNCGQSAALAAGFAHARGEVIITLDADLQNDPQDIPALLPLLSQYDAVVGIRQVRHDSAWKRFSSRFANAVRNWLTRENIKDTGCPLKVFRAEAIKKVRMWNGAHRFLPTLLKLEGFTVTQVPVRHRPRHAGRSHYGTWDRAFRGLRDALGVRWLQDRAISWRIKG</sequence>
<keyword evidence="2" id="KW-0328">Glycosyltransferase</keyword>
<evidence type="ECO:0000313" key="10">
    <source>
        <dbReference type="Proteomes" id="UP000027284"/>
    </source>
</evidence>
<comment type="caution">
    <text evidence="9">The sequence shown here is derived from an EMBL/GenBank/DDBJ whole genome shotgun (WGS) entry which is preliminary data.</text>
</comment>
<dbReference type="Gene3D" id="3.90.550.10">
    <property type="entry name" value="Spore Coat Polysaccharide Biosynthesis Protein SpsA, Chain A"/>
    <property type="match status" value="1"/>
</dbReference>
<dbReference type="InterPro" id="IPR001173">
    <property type="entry name" value="Glyco_trans_2-like"/>
</dbReference>
<dbReference type="STRING" id="1312852.EG19_11420"/>
<dbReference type="CDD" id="cd04187">
    <property type="entry name" value="DPM1_like_bac"/>
    <property type="match status" value="1"/>
</dbReference>
<keyword evidence="10" id="KW-1185">Reference proteome</keyword>
<keyword evidence="3 9" id="KW-0808">Transferase</keyword>
<keyword evidence="4" id="KW-0812">Transmembrane</keyword>
<organism evidence="9 10">
    <name type="scientific">Thermoanaerobaculum aquaticum</name>
    <dbReference type="NCBI Taxonomy" id="1312852"/>
    <lineage>
        <taxon>Bacteria</taxon>
        <taxon>Pseudomonadati</taxon>
        <taxon>Acidobacteriota</taxon>
        <taxon>Thermoanaerobaculia</taxon>
        <taxon>Thermoanaerobaculales</taxon>
        <taxon>Thermoanaerobaculaceae</taxon>
        <taxon>Thermoanaerobaculum</taxon>
    </lineage>
</organism>
<evidence type="ECO:0000256" key="1">
    <source>
        <dbReference type="ARBA" id="ARBA00022475"/>
    </source>
</evidence>
<dbReference type="InterPro" id="IPR050256">
    <property type="entry name" value="Glycosyltransferase_2"/>
</dbReference>
<accession>A0A062XU04</accession>
<dbReference type="InterPro" id="IPR029044">
    <property type="entry name" value="Nucleotide-diphossugar_trans"/>
</dbReference>
<evidence type="ECO:0000313" key="9">
    <source>
        <dbReference type="EMBL" id="KDA54318.1"/>
    </source>
</evidence>
<dbReference type="PANTHER" id="PTHR48090">
    <property type="entry name" value="UNDECAPRENYL-PHOSPHATE 4-DEOXY-4-FORMAMIDO-L-ARABINOSE TRANSFERASE-RELATED"/>
    <property type="match status" value="1"/>
</dbReference>
<proteinExistence type="predicted"/>
<dbReference type="RefSeq" id="WP_053334827.1">
    <property type="nucleotide sequence ID" value="NZ_JMFG01000008.1"/>
</dbReference>
<name>A0A062XU04_9BACT</name>
<keyword evidence="1" id="KW-1003">Cell membrane</keyword>